<dbReference type="InterPro" id="IPR002893">
    <property type="entry name" value="Znf_MYND"/>
</dbReference>
<evidence type="ECO:0000313" key="7">
    <source>
        <dbReference type="Proteomes" id="UP000275078"/>
    </source>
</evidence>
<organism evidence="6 7">
    <name type="scientific">Ascobolus immersus RN42</name>
    <dbReference type="NCBI Taxonomy" id="1160509"/>
    <lineage>
        <taxon>Eukaryota</taxon>
        <taxon>Fungi</taxon>
        <taxon>Dikarya</taxon>
        <taxon>Ascomycota</taxon>
        <taxon>Pezizomycotina</taxon>
        <taxon>Pezizomycetes</taxon>
        <taxon>Pezizales</taxon>
        <taxon>Ascobolaceae</taxon>
        <taxon>Ascobolus</taxon>
    </lineage>
</organism>
<dbReference type="GO" id="GO:0008270">
    <property type="term" value="F:zinc ion binding"/>
    <property type="evidence" value="ECO:0007669"/>
    <property type="project" value="UniProtKB-KW"/>
</dbReference>
<dbReference type="EMBL" id="ML119656">
    <property type="protein sequence ID" value="RPA84934.1"/>
    <property type="molecule type" value="Genomic_DNA"/>
</dbReference>
<evidence type="ECO:0000256" key="1">
    <source>
        <dbReference type="ARBA" id="ARBA00022723"/>
    </source>
</evidence>
<gene>
    <name evidence="6" type="ORF">BJ508DRAFT_338878</name>
</gene>
<keyword evidence="1" id="KW-0479">Metal-binding</keyword>
<keyword evidence="2 4" id="KW-0863">Zinc-finger</keyword>
<dbReference type="Gene3D" id="6.10.140.2220">
    <property type="match status" value="1"/>
</dbReference>
<dbReference type="Pfam" id="PF01753">
    <property type="entry name" value="zf-MYND"/>
    <property type="match status" value="1"/>
</dbReference>
<dbReference type="OrthoDB" id="432970at2759"/>
<dbReference type="SUPFAM" id="SSF144232">
    <property type="entry name" value="HIT/MYND zinc finger-like"/>
    <property type="match status" value="1"/>
</dbReference>
<keyword evidence="7" id="KW-1185">Reference proteome</keyword>
<dbReference type="PROSITE" id="PS01360">
    <property type="entry name" value="ZF_MYND_1"/>
    <property type="match status" value="1"/>
</dbReference>
<dbReference type="STRING" id="1160509.A0A3N4ITI7"/>
<protein>
    <recommendedName>
        <fullName evidence="5">MYND-type domain-containing protein</fullName>
    </recommendedName>
</protein>
<proteinExistence type="predicted"/>
<keyword evidence="3" id="KW-0862">Zinc</keyword>
<feature type="domain" description="MYND-type" evidence="5">
    <location>
        <begin position="7"/>
        <end position="49"/>
    </location>
</feature>
<evidence type="ECO:0000256" key="2">
    <source>
        <dbReference type="ARBA" id="ARBA00022771"/>
    </source>
</evidence>
<reference evidence="6 7" key="1">
    <citation type="journal article" date="2018" name="Nat. Ecol. Evol.">
        <title>Pezizomycetes genomes reveal the molecular basis of ectomycorrhizal truffle lifestyle.</title>
        <authorList>
            <person name="Murat C."/>
            <person name="Payen T."/>
            <person name="Noel B."/>
            <person name="Kuo A."/>
            <person name="Morin E."/>
            <person name="Chen J."/>
            <person name="Kohler A."/>
            <person name="Krizsan K."/>
            <person name="Balestrini R."/>
            <person name="Da Silva C."/>
            <person name="Montanini B."/>
            <person name="Hainaut M."/>
            <person name="Levati E."/>
            <person name="Barry K.W."/>
            <person name="Belfiori B."/>
            <person name="Cichocki N."/>
            <person name="Clum A."/>
            <person name="Dockter R.B."/>
            <person name="Fauchery L."/>
            <person name="Guy J."/>
            <person name="Iotti M."/>
            <person name="Le Tacon F."/>
            <person name="Lindquist E.A."/>
            <person name="Lipzen A."/>
            <person name="Malagnac F."/>
            <person name="Mello A."/>
            <person name="Molinier V."/>
            <person name="Miyauchi S."/>
            <person name="Poulain J."/>
            <person name="Riccioni C."/>
            <person name="Rubini A."/>
            <person name="Sitrit Y."/>
            <person name="Splivallo R."/>
            <person name="Traeger S."/>
            <person name="Wang M."/>
            <person name="Zifcakova L."/>
            <person name="Wipf D."/>
            <person name="Zambonelli A."/>
            <person name="Paolocci F."/>
            <person name="Nowrousian M."/>
            <person name="Ottonello S."/>
            <person name="Baldrian P."/>
            <person name="Spatafora J.W."/>
            <person name="Henrissat B."/>
            <person name="Nagy L.G."/>
            <person name="Aury J.M."/>
            <person name="Wincker P."/>
            <person name="Grigoriev I.V."/>
            <person name="Bonfante P."/>
            <person name="Martin F.M."/>
        </authorList>
    </citation>
    <scope>NUCLEOTIDE SEQUENCE [LARGE SCALE GENOMIC DNA]</scope>
    <source>
        <strain evidence="6 7">RN42</strain>
    </source>
</reference>
<evidence type="ECO:0000256" key="3">
    <source>
        <dbReference type="ARBA" id="ARBA00022833"/>
    </source>
</evidence>
<dbReference type="Proteomes" id="UP000275078">
    <property type="component" value="Unassembled WGS sequence"/>
</dbReference>
<accession>A0A3N4ITI7</accession>
<dbReference type="PROSITE" id="PS50865">
    <property type="entry name" value="ZF_MYND_2"/>
    <property type="match status" value="1"/>
</dbReference>
<evidence type="ECO:0000256" key="4">
    <source>
        <dbReference type="PROSITE-ProRule" id="PRU00134"/>
    </source>
</evidence>
<sequence length="275" mass="31058">MPPEFRVATCNNGDCREMRKLMRCARCSGVAYCSKDCQKADWPSHKRICKPPPPEASQSSTGHPIEPIVEFLRQLPYRVAPTPAHQEHRRDKALYTRPVYRYDNALTHSTVLPNIPTTTIIHQGLVGDPRDPTKSELFRFFLIVPTADVMVLRNPNATQAQEDALYYQYSQTTNWLHLERMPRPCVGCGKMPAVRNRCDYKFLGVRGTRVMDSFISMVVPDCMNEACGKLATELLNGCRANEVLVKELEQLGKGAIAEHFSAEAVRVMRESGAFD</sequence>
<name>A0A3N4ITI7_ASCIM</name>
<dbReference type="AlphaFoldDB" id="A0A3N4ITI7"/>
<evidence type="ECO:0000313" key="6">
    <source>
        <dbReference type="EMBL" id="RPA84934.1"/>
    </source>
</evidence>
<evidence type="ECO:0000259" key="5">
    <source>
        <dbReference type="PROSITE" id="PS50865"/>
    </source>
</evidence>